<dbReference type="EMBL" id="DS022307">
    <property type="protein sequence ID" value="OAJ42439.1"/>
    <property type="molecule type" value="Genomic_DNA"/>
</dbReference>
<proteinExistence type="predicted"/>
<name>A0A177WQP7_BATDL</name>
<keyword evidence="3" id="KW-0732">Signal</keyword>
<evidence type="ECO:0000256" key="3">
    <source>
        <dbReference type="SAM" id="SignalP"/>
    </source>
</evidence>
<dbReference type="AlphaFoldDB" id="A0A177WQP7"/>
<dbReference type="PROSITE" id="PS51257">
    <property type="entry name" value="PROKAR_LIPOPROTEIN"/>
    <property type="match status" value="1"/>
</dbReference>
<reference evidence="4 5" key="1">
    <citation type="submission" date="2006-10" db="EMBL/GenBank/DDBJ databases">
        <title>The Genome Sequence of Batrachochytrium dendrobatidis JEL423.</title>
        <authorList>
            <consortium name="The Broad Institute Genome Sequencing Platform"/>
            <person name="Birren B."/>
            <person name="Lander E."/>
            <person name="Galagan J."/>
            <person name="Cuomo C."/>
            <person name="Devon K."/>
            <person name="Jaffe D."/>
            <person name="Butler J."/>
            <person name="Alvarez P."/>
            <person name="Gnerre S."/>
            <person name="Grabherr M."/>
            <person name="Kleber M."/>
            <person name="Mauceli E."/>
            <person name="Brockman W."/>
            <person name="Young S."/>
            <person name="LaButti K."/>
            <person name="Sykes S."/>
            <person name="DeCaprio D."/>
            <person name="Crawford M."/>
            <person name="Koehrsen M."/>
            <person name="Engels R."/>
            <person name="Montgomery P."/>
            <person name="Pearson M."/>
            <person name="Howarth C."/>
            <person name="Larson L."/>
            <person name="White J."/>
            <person name="O'Leary S."/>
            <person name="Kodira C."/>
            <person name="Zeng Q."/>
            <person name="Yandava C."/>
            <person name="Alvarado L."/>
            <person name="Longcore J."/>
            <person name="James T."/>
        </authorList>
    </citation>
    <scope>NUCLEOTIDE SEQUENCE [LARGE SCALE GENOMIC DNA]</scope>
    <source>
        <strain evidence="4 5">JEL423</strain>
    </source>
</reference>
<feature type="chain" id="PRO_5008077874" evidence="3">
    <location>
        <begin position="21"/>
        <end position="295"/>
    </location>
</feature>
<feature type="coiled-coil region" evidence="1">
    <location>
        <begin position="140"/>
        <end position="174"/>
    </location>
</feature>
<dbReference type="Proteomes" id="UP000077115">
    <property type="component" value="Unassembled WGS sequence"/>
</dbReference>
<feature type="signal peptide" evidence="3">
    <location>
        <begin position="1"/>
        <end position="20"/>
    </location>
</feature>
<accession>A0A177WQP7</accession>
<evidence type="ECO:0000313" key="5">
    <source>
        <dbReference type="Proteomes" id="UP000077115"/>
    </source>
</evidence>
<evidence type="ECO:0000313" key="4">
    <source>
        <dbReference type="EMBL" id="OAJ42439.1"/>
    </source>
</evidence>
<reference evidence="4 5" key="2">
    <citation type="submission" date="2016-05" db="EMBL/GenBank/DDBJ databases">
        <title>Lineage-specific infection strategies underlie the spectrum of fungal disease in amphibians.</title>
        <authorList>
            <person name="Cuomo C.A."/>
            <person name="Farrer R.A."/>
            <person name="James T."/>
            <person name="Longcore J."/>
            <person name="Birren B."/>
        </authorList>
    </citation>
    <scope>NUCLEOTIDE SEQUENCE [LARGE SCALE GENOMIC DNA]</scope>
    <source>
        <strain evidence="4 5">JEL423</strain>
    </source>
</reference>
<evidence type="ECO:0000256" key="1">
    <source>
        <dbReference type="SAM" id="Coils"/>
    </source>
</evidence>
<protein>
    <submittedName>
        <fullName evidence="4">Uncharacterized protein</fullName>
    </submittedName>
</protein>
<dbReference type="VEuPathDB" id="FungiDB:BDEG_25889"/>
<feature type="region of interest" description="Disordered" evidence="2">
    <location>
        <begin position="25"/>
        <end position="61"/>
    </location>
</feature>
<sequence length="295" mass="32463">MKLAVAVLSSILLACSVTIASPIKPSATTSTKSSTLTVLPSSTTSTEASTSPTPNPNGIGISGLYPLPNIIKELLKEYKKTKDSFHEQKSGYHSIRSKYGDQYILLGRSGRKIKVLEYKLRESGGNPEYDGEIRRKRVDLQIQKSKLDDLGRRYDECESRYNHLKIKLQAINEQLVKSVFGETWNSGSFNQKYLLIGSHPSVMEYLEELCGQGQSSGCSNNLDQNHGDQQQSQDPQPSSSRPSGFGSFGQRVSAFGQRVSAFGQRASSSIQREASRLVHNVGSLFQQPRNDGSPV</sequence>
<evidence type="ECO:0000256" key="2">
    <source>
        <dbReference type="SAM" id="MobiDB-lite"/>
    </source>
</evidence>
<feature type="compositionally biased region" description="Low complexity" evidence="2">
    <location>
        <begin position="228"/>
        <end position="250"/>
    </location>
</feature>
<feature type="compositionally biased region" description="Low complexity" evidence="2">
    <location>
        <begin position="25"/>
        <end position="52"/>
    </location>
</feature>
<keyword evidence="1" id="KW-0175">Coiled coil</keyword>
<gene>
    <name evidence="4" type="ORF">BDEG_25889</name>
</gene>
<organism evidence="4 5">
    <name type="scientific">Batrachochytrium dendrobatidis (strain JEL423)</name>
    <dbReference type="NCBI Taxonomy" id="403673"/>
    <lineage>
        <taxon>Eukaryota</taxon>
        <taxon>Fungi</taxon>
        <taxon>Fungi incertae sedis</taxon>
        <taxon>Chytridiomycota</taxon>
        <taxon>Chytridiomycota incertae sedis</taxon>
        <taxon>Chytridiomycetes</taxon>
        <taxon>Rhizophydiales</taxon>
        <taxon>Rhizophydiales incertae sedis</taxon>
        <taxon>Batrachochytrium</taxon>
    </lineage>
</organism>
<feature type="region of interest" description="Disordered" evidence="2">
    <location>
        <begin position="216"/>
        <end position="250"/>
    </location>
</feature>